<dbReference type="EMBL" id="CP002158">
    <property type="protein sequence ID" value="ADL25375.1"/>
    <property type="molecule type" value="Genomic_DNA"/>
</dbReference>
<evidence type="ECO:0000313" key="2">
    <source>
        <dbReference type="Proteomes" id="UP000000517"/>
    </source>
</evidence>
<organism evidence="1 2">
    <name type="scientific">Fibrobacter succinogenes (strain ATCC 19169 / S85)</name>
    <dbReference type="NCBI Taxonomy" id="59374"/>
    <lineage>
        <taxon>Bacteria</taxon>
        <taxon>Pseudomonadati</taxon>
        <taxon>Fibrobacterota</taxon>
        <taxon>Fibrobacteria</taxon>
        <taxon>Fibrobacterales</taxon>
        <taxon>Fibrobacteraceae</taxon>
        <taxon>Fibrobacter</taxon>
    </lineage>
</organism>
<name>D9S6Q3_FIBSS</name>
<sequence>MTDSFLLFWKVLLGKKERDTMNKKQKVVMLATLALGGLFAGCSKSEPIIACGREWNPAVGYVADTGSVFRMADELIIQLRYGTGFDFNTLKFAFYEGTLASKGEKLWEHDFHVSNKMEAFTLEARSRRGGYATAREMTKLKAPGTVVVEVSSEKGVIASKQLSIVNQ</sequence>
<dbReference type="KEGG" id="fsc:FSU_2768"/>
<dbReference type="HOGENOM" id="CLU_1592080_0_0_0"/>
<accession>D9S6Q3</accession>
<protein>
    <submittedName>
        <fullName evidence="1">Uncharacterized protein</fullName>
    </submittedName>
</protein>
<proteinExistence type="predicted"/>
<gene>
    <name evidence="1" type="ordered locus">FSU_2768</name>
</gene>
<reference evidence="2" key="1">
    <citation type="submission" date="2010-08" db="EMBL/GenBank/DDBJ databases">
        <title>Complete sequence of Fibrobacter succinogenes subsp. succinogenes S85.</title>
        <authorList>
            <person name="Durkin A.S."/>
            <person name="Nelson K.E."/>
            <person name="Morrison M."/>
            <person name="Forsberg C.W."/>
            <person name="Wilson D.B."/>
            <person name="Russell J.B."/>
            <person name="Cann I.K.O."/>
            <person name="Mackie R.I."/>
            <person name="White B.A."/>
        </authorList>
    </citation>
    <scope>NUCLEOTIDE SEQUENCE [LARGE SCALE GENOMIC DNA]</scope>
    <source>
        <strain evidence="2">ATCC 19169 / S85</strain>
    </source>
</reference>
<dbReference type="Proteomes" id="UP000000517">
    <property type="component" value="Chromosome"/>
</dbReference>
<dbReference type="AlphaFoldDB" id="D9S6Q3"/>
<dbReference type="STRING" id="59374.FSU_2768"/>
<evidence type="ECO:0000313" key="1">
    <source>
        <dbReference type="EMBL" id="ADL25375.1"/>
    </source>
</evidence>